<name>A0A3A1UI55_9BACL</name>
<sequence length="133" mass="15123">MNLKKQLRFEILRCGALSLISIIQLLVGLQADRPAFFNFIFFLTGLVFIAVMIVQIIDYRSHSYDVLHGKILHIEGQIIHAAISDSGAVKRYKITAPEVLPRLRTNQHVMLHIAKLTRLPRSIHIMEDSGVHT</sequence>
<feature type="transmembrane region" description="Helical" evidence="1">
    <location>
        <begin position="12"/>
        <end position="29"/>
    </location>
</feature>
<dbReference type="RefSeq" id="WP_119603036.1">
    <property type="nucleotide sequence ID" value="NZ_QXQA01000026.1"/>
</dbReference>
<feature type="transmembrane region" description="Helical" evidence="1">
    <location>
        <begin position="35"/>
        <end position="57"/>
    </location>
</feature>
<dbReference type="Proteomes" id="UP000266482">
    <property type="component" value="Unassembled WGS sequence"/>
</dbReference>
<accession>A0A3A1UI55</accession>
<keyword evidence="3" id="KW-1185">Reference proteome</keyword>
<reference evidence="2 3" key="1">
    <citation type="submission" date="2018-09" db="EMBL/GenBank/DDBJ databases">
        <title>Paenibacillus aracenensis nov. sp. isolated from a cave in southern Spain.</title>
        <authorList>
            <person name="Jurado V."/>
            <person name="Gutierrez-Patricio S."/>
            <person name="Gonzalez-Pimentel J.L."/>
            <person name="Miller A.Z."/>
            <person name="Laiz L."/>
            <person name="Saiz-Jimenez C."/>
        </authorList>
    </citation>
    <scope>NUCLEOTIDE SEQUENCE [LARGE SCALE GENOMIC DNA]</scope>
    <source>
        <strain evidence="2 3">DSM 22867</strain>
    </source>
</reference>
<evidence type="ECO:0000256" key="1">
    <source>
        <dbReference type="SAM" id="Phobius"/>
    </source>
</evidence>
<proteinExistence type="predicted"/>
<keyword evidence="1" id="KW-1133">Transmembrane helix</keyword>
<keyword evidence="1" id="KW-0472">Membrane</keyword>
<dbReference type="OrthoDB" id="2620334at2"/>
<dbReference type="AlphaFoldDB" id="A0A3A1UI55"/>
<gene>
    <name evidence="2" type="ORF">D3P08_25950</name>
</gene>
<organism evidence="2 3">
    <name type="scientific">Paenibacillus nanensis</name>
    <dbReference type="NCBI Taxonomy" id="393251"/>
    <lineage>
        <taxon>Bacteria</taxon>
        <taxon>Bacillati</taxon>
        <taxon>Bacillota</taxon>
        <taxon>Bacilli</taxon>
        <taxon>Bacillales</taxon>
        <taxon>Paenibacillaceae</taxon>
        <taxon>Paenibacillus</taxon>
    </lineage>
</organism>
<protein>
    <submittedName>
        <fullName evidence="2">Uncharacterized protein</fullName>
    </submittedName>
</protein>
<keyword evidence="1" id="KW-0812">Transmembrane</keyword>
<comment type="caution">
    <text evidence="2">The sequence shown here is derived from an EMBL/GenBank/DDBJ whole genome shotgun (WGS) entry which is preliminary data.</text>
</comment>
<evidence type="ECO:0000313" key="3">
    <source>
        <dbReference type="Proteomes" id="UP000266482"/>
    </source>
</evidence>
<dbReference type="EMBL" id="QXQA01000026">
    <property type="protein sequence ID" value="RIX46537.1"/>
    <property type="molecule type" value="Genomic_DNA"/>
</dbReference>
<evidence type="ECO:0000313" key="2">
    <source>
        <dbReference type="EMBL" id="RIX46537.1"/>
    </source>
</evidence>